<organism evidence="1 2">
    <name type="scientific">Empedobacter brevis NBRC 14943 = ATCC 43319</name>
    <dbReference type="NCBI Taxonomy" id="1218108"/>
    <lineage>
        <taxon>Bacteria</taxon>
        <taxon>Pseudomonadati</taxon>
        <taxon>Bacteroidota</taxon>
        <taxon>Flavobacteriia</taxon>
        <taxon>Flavobacteriales</taxon>
        <taxon>Weeksellaceae</taxon>
        <taxon>Empedobacter</taxon>
    </lineage>
</organism>
<dbReference type="STRING" id="1218108.GCA_000382425_00964"/>
<dbReference type="Proteomes" id="UP000321245">
    <property type="component" value="Unassembled WGS sequence"/>
</dbReference>
<dbReference type="EMBL" id="BJXC01000009">
    <property type="protein sequence ID" value="GEM51778.1"/>
    <property type="molecule type" value="Genomic_DNA"/>
</dbReference>
<dbReference type="AlphaFoldDB" id="A0A511NGZ8"/>
<name>A0A511NGZ8_9FLAO</name>
<evidence type="ECO:0000313" key="1">
    <source>
        <dbReference type="EMBL" id="GEM51778.1"/>
    </source>
</evidence>
<protein>
    <submittedName>
        <fullName evidence="1">Uncharacterized protein</fullName>
    </submittedName>
</protein>
<dbReference type="GeneID" id="84649196"/>
<dbReference type="OrthoDB" id="1454064at2"/>
<proteinExistence type="predicted"/>
<reference evidence="1 2" key="1">
    <citation type="submission" date="2019-07" db="EMBL/GenBank/DDBJ databases">
        <title>Whole genome shotgun sequence of Empedobacter brevis NBRC 14943.</title>
        <authorList>
            <person name="Hosoyama A."/>
            <person name="Uohara A."/>
            <person name="Ohji S."/>
            <person name="Ichikawa N."/>
        </authorList>
    </citation>
    <scope>NUCLEOTIDE SEQUENCE [LARGE SCALE GENOMIC DNA]</scope>
    <source>
        <strain evidence="1 2">NBRC 14943</strain>
    </source>
</reference>
<accession>A0A511NGZ8</accession>
<gene>
    <name evidence="1" type="ORF">EB1_15680</name>
</gene>
<dbReference type="RefSeq" id="WP_019974475.1">
    <property type="nucleotide sequence ID" value="NZ_BJXC01000009.1"/>
</dbReference>
<evidence type="ECO:0000313" key="2">
    <source>
        <dbReference type="Proteomes" id="UP000321245"/>
    </source>
</evidence>
<keyword evidence="2" id="KW-1185">Reference proteome</keyword>
<sequence length="175" mass="20002">MKSFFTLSLVLLSICNYAQKLDYKTLKSFIGNRVVELEEYYGIQSSSIEDNFGNQKVSYSDIEIAPYEINMVVETEGKNIKKITVINSKNRTSFFQNFAEEIQLASPVKKNYKTYYISLVKNSTKKKMYQESINQLVELLKKPTTDLSQNHGLLEANSLNATITIDHTSCILTIN</sequence>
<comment type="caution">
    <text evidence="1">The sequence shown here is derived from an EMBL/GenBank/DDBJ whole genome shotgun (WGS) entry which is preliminary data.</text>
</comment>